<sequence length="90" mass="9641">MTVLLFVILAFPLALVSSSKTQKKWRTTPPSTGPPGLPVIGNCTRWITQPLIATYGNSLNNTDPSCPCASASSHHSGFFRQNSKGGHENT</sequence>
<proteinExistence type="predicted"/>
<name>A0A438G772_VITVI</name>
<feature type="region of interest" description="Disordered" evidence="1">
    <location>
        <begin position="69"/>
        <end position="90"/>
    </location>
</feature>
<gene>
    <name evidence="3" type="ORF">CK203_064574</name>
</gene>
<dbReference type="Proteomes" id="UP000288805">
    <property type="component" value="Unassembled WGS sequence"/>
</dbReference>
<feature type="chain" id="PRO_5019135723" evidence="2">
    <location>
        <begin position="19"/>
        <end position="90"/>
    </location>
</feature>
<dbReference type="EMBL" id="QGNW01000551">
    <property type="protein sequence ID" value="RVW68063.1"/>
    <property type="molecule type" value="Genomic_DNA"/>
</dbReference>
<evidence type="ECO:0000256" key="2">
    <source>
        <dbReference type="SAM" id="SignalP"/>
    </source>
</evidence>
<comment type="caution">
    <text evidence="3">The sequence shown here is derived from an EMBL/GenBank/DDBJ whole genome shotgun (WGS) entry which is preliminary data.</text>
</comment>
<keyword evidence="2" id="KW-0732">Signal</keyword>
<protein>
    <submittedName>
        <fullName evidence="3">Uncharacterized protein</fullName>
    </submittedName>
</protein>
<dbReference type="AlphaFoldDB" id="A0A438G772"/>
<evidence type="ECO:0000313" key="4">
    <source>
        <dbReference type="Proteomes" id="UP000288805"/>
    </source>
</evidence>
<evidence type="ECO:0000256" key="1">
    <source>
        <dbReference type="SAM" id="MobiDB-lite"/>
    </source>
</evidence>
<reference evidence="3 4" key="1">
    <citation type="journal article" date="2018" name="PLoS Genet.">
        <title>Population sequencing reveals clonal diversity and ancestral inbreeding in the grapevine cultivar Chardonnay.</title>
        <authorList>
            <person name="Roach M.J."/>
            <person name="Johnson D.L."/>
            <person name="Bohlmann J."/>
            <person name="van Vuuren H.J."/>
            <person name="Jones S.J."/>
            <person name="Pretorius I.S."/>
            <person name="Schmidt S.A."/>
            <person name="Borneman A.R."/>
        </authorList>
    </citation>
    <scope>NUCLEOTIDE SEQUENCE [LARGE SCALE GENOMIC DNA]</scope>
    <source>
        <strain evidence="4">cv. Chardonnay</strain>
        <tissue evidence="3">Leaf</tissue>
    </source>
</reference>
<evidence type="ECO:0000313" key="3">
    <source>
        <dbReference type="EMBL" id="RVW68063.1"/>
    </source>
</evidence>
<feature type="signal peptide" evidence="2">
    <location>
        <begin position="1"/>
        <end position="18"/>
    </location>
</feature>
<accession>A0A438G772</accession>
<organism evidence="3 4">
    <name type="scientific">Vitis vinifera</name>
    <name type="common">Grape</name>
    <dbReference type="NCBI Taxonomy" id="29760"/>
    <lineage>
        <taxon>Eukaryota</taxon>
        <taxon>Viridiplantae</taxon>
        <taxon>Streptophyta</taxon>
        <taxon>Embryophyta</taxon>
        <taxon>Tracheophyta</taxon>
        <taxon>Spermatophyta</taxon>
        <taxon>Magnoliopsida</taxon>
        <taxon>eudicotyledons</taxon>
        <taxon>Gunneridae</taxon>
        <taxon>Pentapetalae</taxon>
        <taxon>rosids</taxon>
        <taxon>Vitales</taxon>
        <taxon>Vitaceae</taxon>
        <taxon>Viteae</taxon>
        <taxon>Vitis</taxon>
    </lineage>
</organism>